<dbReference type="NCBIfam" id="TIGR00055">
    <property type="entry name" value="uppS"/>
    <property type="match status" value="1"/>
</dbReference>
<comment type="subunit">
    <text evidence="2">Homodimer.</text>
</comment>
<dbReference type="PANTHER" id="PTHR10291">
    <property type="entry name" value="DEHYDRODOLICHYL DIPHOSPHATE SYNTHASE FAMILY MEMBER"/>
    <property type="match status" value="1"/>
</dbReference>
<dbReference type="PANTHER" id="PTHR10291:SF0">
    <property type="entry name" value="DEHYDRODOLICHYL DIPHOSPHATE SYNTHASE 2"/>
    <property type="match status" value="1"/>
</dbReference>
<comment type="function">
    <text evidence="2">Catalyzes the condensation of isopentenyl diphosphate (IPP) with allylic pyrophosphates generating different type of terpenoids.</text>
</comment>
<dbReference type="FunFam" id="3.40.1180.10:FF:000001">
    <property type="entry name" value="(2E,6E)-farnesyl-diphosphate-specific ditrans,polycis-undecaprenyl-diphosphate synthase"/>
    <property type="match status" value="1"/>
</dbReference>
<accession>A0A1T4JX25</accession>
<dbReference type="InterPro" id="IPR036424">
    <property type="entry name" value="UPP_synth-like_sf"/>
</dbReference>
<reference evidence="3 4" key="1">
    <citation type="submission" date="2017-02" db="EMBL/GenBank/DDBJ databases">
        <authorList>
            <person name="Peterson S.W."/>
        </authorList>
    </citation>
    <scope>NUCLEOTIDE SEQUENCE [LARGE SCALE GENOMIC DNA]</scope>
    <source>
        <strain evidence="3 4">DSM 15102</strain>
    </source>
</reference>
<dbReference type="GO" id="GO:0008834">
    <property type="term" value="F:ditrans,polycis-undecaprenyl-diphosphate synthase [(2E,6E)-farnesyl-diphosphate specific] activity"/>
    <property type="evidence" value="ECO:0007669"/>
    <property type="project" value="TreeGrafter"/>
</dbReference>
<keyword evidence="4" id="KW-1185">Reference proteome</keyword>
<evidence type="ECO:0000313" key="4">
    <source>
        <dbReference type="Proteomes" id="UP000196365"/>
    </source>
</evidence>
<dbReference type="PROSITE" id="PS01066">
    <property type="entry name" value="UPP_SYNTHASE"/>
    <property type="match status" value="1"/>
</dbReference>
<feature type="binding site" evidence="2">
    <location>
        <begin position="31"/>
        <end position="34"/>
    </location>
    <ligand>
        <name>substrate</name>
    </ligand>
</feature>
<feature type="active site" description="Proton acceptor" evidence="2">
    <location>
        <position position="78"/>
    </location>
</feature>
<dbReference type="Gene3D" id="3.40.1180.10">
    <property type="entry name" value="Decaprenyl diphosphate synthase-like"/>
    <property type="match status" value="1"/>
</dbReference>
<dbReference type="InterPro" id="IPR001441">
    <property type="entry name" value="UPP_synth-like"/>
</dbReference>
<feature type="active site" evidence="2">
    <location>
        <position position="30"/>
    </location>
</feature>
<protein>
    <recommendedName>
        <fullName evidence="2">Isoprenyl transferase</fullName>
        <ecNumber evidence="2">2.5.1.-</ecNumber>
    </recommendedName>
</protein>
<comment type="similarity">
    <text evidence="2">Belongs to the UPP synthase family.</text>
</comment>
<feature type="binding site" evidence="2">
    <location>
        <position position="198"/>
    </location>
    <ligand>
        <name>substrate</name>
    </ligand>
</feature>
<dbReference type="Pfam" id="PF01255">
    <property type="entry name" value="Prenyltransf"/>
    <property type="match status" value="1"/>
</dbReference>
<feature type="binding site" evidence="2">
    <location>
        <position position="35"/>
    </location>
    <ligand>
        <name>substrate</name>
    </ligand>
</feature>
<feature type="binding site" evidence="2">
    <location>
        <position position="81"/>
    </location>
    <ligand>
        <name>substrate</name>
    </ligand>
</feature>
<dbReference type="GO" id="GO:0030145">
    <property type="term" value="F:manganese ion binding"/>
    <property type="evidence" value="ECO:0007669"/>
    <property type="project" value="TreeGrafter"/>
</dbReference>
<dbReference type="NCBIfam" id="NF011405">
    <property type="entry name" value="PRK14830.1"/>
    <property type="match status" value="1"/>
</dbReference>
<dbReference type="SUPFAM" id="SSF64005">
    <property type="entry name" value="Undecaprenyl diphosphate synthase"/>
    <property type="match status" value="1"/>
</dbReference>
<keyword evidence="2" id="KW-0460">Magnesium</keyword>
<dbReference type="RefSeq" id="WP_087677623.1">
    <property type="nucleotide sequence ID" value="NZ_FUWV01000001.1"/>
</dbReference>
<dbReference type="HAMAP" id="MF_01139">
    <property type="entry name" value="ISPT"/>
    <property type="match status" value="1"/>
</dbReference>
<dbReference type="Proteomes" id="UP000196365">
    <property type="component" value="Unassembled WGS sequence"/>
</dbReference>
<evidence type="ECO:0000313" key="3">
    <source>
        <dbReference type="EMBL" id="SJZ34699.1"/>
    </source>
</evidence>
<sequence length="257" mass="29937">MSTKKEHHSNLQQLHIDKNRIPKHVAIIMDGNGRWAQKRRLPRLVGHRAGVENLREIIEVSAEIGIKILTLYAFSTENWKRPKVEIDALMNLLVEYLNKEIKVLHQKNIKIIAIGDIYSLPPKPQKAVLQAIDLTRDNTGLLVNIALNYSGRNELVYAFKRLFSDVQKGILQIENVNEKTIGNYLYTAELSDPDLLIRTSGELRISNFLLWQLAYTEFWFTDILWPDFKKEHLLKAIYSYQKRERRYGAVSNNIKEE</sequence>
<dbReference type="GO" id="GO:0016094">
    <property type="term" value="P:polyprenol biosynthetic process"/>
    <property type="evidence" value="ECO:0007669"/>
    <property type="project" value="TreeGrafter"/>
</dbReference>
<gene>
    <name evidence="3" type="ORF">SAMN02745973_00177</name>
</gene>
<organism evidence="3 4">
    <name type="scientific">Garciella nitratireducens DSM 15102</name>
    <dbReference type="NCBI Taxonomy" id="1121911"/>
    <lineage>
        <taxon>Bacteria</taxon>
        <taxon>Bacillati</taxon>
        <taxon>Bacillota</taxon>
        <taxon>Clostridia</taxon>
        <taxon>Eubacteriales</taxon>
        <taxon>Eubacteriaceae</taxon>
        <taxon>Garciella</taxon>
    </lineage>
</organism>
<keyword evidence="2" id="KW-0479">Metal-binding</keyword>
<name>A0A1T4JX25_9FIRM</name>
<feature type="binding site" evidence="2">
    <location>
        <position position="47"/>
    </location>
    <ligand>
        <name>substrate</name>
    </ligand>
</feature>
<feature type="binding site" evidence="2">
    <location>
        <position position="30"/>
    </location>
    <ligand>
        <name>Mg(2+)</name>
        <dbReference type="ChEBI" id="CHEBI:18420"/>
    </ligand>
</feature>
<feature type="binding site" evidence="2">
    <location>
        <position position="217"/>
    </location>
    <ligand>
        <name>Mg(2+)</name>
        <dbReference type="ChEBI" id="CHEBI:18420"/>
    </ligand>
</feature>
<comment type="cofactor">
    <cofactor evidence="2">
        <name>Mg(2+)</name>
        <dbReference type="ChEBI" id="CHEBI:18420"/>
    </cofactor>
    <text evidence="2">Binds 2 magnesium ions per subunit.</text>
</comment>
<feature type="binding site" evidence="2">
    <location>
        <begin position="204"/>
        <end position="206"/>
    </location>
    <ligand>
        <name>substrate</name>
    </ligand>
</feature>
<dbReference type="EMBL" id="FUWV01000001">
    <property type="protein sequence ID" value="SJZ34699.1"/>
    <property type="molecule type" value="Genomic_DNA"/>
</dbReference>
<proteinExistence type="inferred from homology"/>
<dbReference type="InterPro" id="IPR018520">
    <property type="entry name" value="UPP_synth-like_CS"/>
</dbReference>
<feature type="binding site" evidence="2">
    <location>
        <position position="43"/>
    </location>
    <ligand>
        <name>substrate</name>
    </ligand>
</feature>
<feature type="binding site" evidence="2">
    <location>
        <begin position="75"/>
        <end position="77"/>
    </location>
    <ligand>
        <name>substrate</name>
    </ligand>
</feature>
<evidence type="ECO:0000256" key="1">
    <source>
        <dbReference type="ARBA" id="ARBA00022679"/>
    </source>
</evidence>
<dbReference type="AlphaFoldDB" id="A0A1T4JX25"/>
<dbReference type="GO" id="GO:0005829">
    <property type="term" value="C:cytosol"/>
    <property type="evidence" value="ECO:0007669"/>
    <property type="project" value="TreeGrafter"/>
</dbReference>
<dbReference type="CDD" id="cd00475">
    <property type="entry name" value="Cis_IPPS"/>
    <property type="match status" value="1"/>
</dbReference>
<keyword evidence="1 2" id="KW-0808">Transferase</keyword>
<dbReference type="EC" id="2.5.1.-" evidence="2"/>
<dbReference type="OrthoDB" id="4191603at2"/>
<feature type="binding site" evidence="2">
    <location>
        <position position="79"/>
    </location>
    <ligand>
        <name>substrate</name>
    </ligand>
</feature>
<dbReference type="GO" id="GO:0000287">
    <property type="term" value="F:magnesium ion binding"/>
    <property type="evidence" value="ECO:0007669"/>
    <property type="project" value="UniProtKB-UniRule"/>
</dbReference>
<evidence type="ECO:0000256" key="2">
    <source>
        <dbReference type="HAMAP-Rule" id="MF_01139"/>
    </source>
</evidence>